<dbReference type="EMBL" id="CP036276">
    <property type="protein sequence ID" value="QDU42079.1"/>
    <property type="molecule type" value="Genomic_DNA"/>
</dbReference>
<evidence type="ECO:0000313" key="2">
    <source>
        <dbReference type="Proteomes" id="UP000319383"/>
    </source>
</evidence>
<dbReference type="KEGG" id="sdyn:Mal52_05340"/>
<sequence length="49" mass="5458">MRQVPEVGIVQKTLRRSYLKQAKGDSTYSGRLFAVEYSGAAVLRADDLL</sequence>
<name>A0A517ZI09_9PLAN</name>
<keyword evidence="2" id="KW-1185">Reference proteome</keyword>
<dbReference type="Proteomes" id="UP000319383">
    <property type="component" value="Chromosome"/>
</dbReference>
<protein>
    <submittedName>
        <fullName evidence="1">Uncharacterized protein</fullName>
    </submittedName>
</protein>
<organism evidence="1 2">
    <name type="scientific">Symmachiella dynata</name>
    <dbReference type="NCBI Taxonomy" id="2527995"/>
    <lineage>
        <taxon>Bacteria</taxon>
        <taxon>Pseudomonadati</taxon>
        <taxon>Planctomycetota</taxon>
        <taxon>Planctomycetia</taxon>
        <taxon>Planctomycetales</taxon>
        <taxon>Planctomycetaceae</taxon>
        <taxon>Symmachiella</taxon>
    </lineage>
</organism>
<reference evidence="1 2" key="1">
    <citation type="submission" date="2019-02" db="EMBL/GenBank/DDBJ databases">
        <title>Deep-cultivation of Planctomycetes and their phenomic and genomic characterization uncovers novel biology.</title>
        <authorList>
            <person name="Wiegand S."/>
            <person name="Jogler M."/>
            <person name="Boedeker C."/>
            <person name="Pinto D."/>
            <person name="Vollmers J."/>
            <person name="Rivas-Marin E."/>
            <person name="Kohn T."/>
            <person name="Peeters S.H."/>
            <person name="Heuer A."/>
            <person name="Rast P."/>
            <person name="Oberbeckmann S."/>
            <person name="Bunk B."/>
            <person name="Jeske O."/>
            <person name="Meyerdierks A."/>
            <person name="Storesund J.E."/>
            <person name="Kallscheuer N."/>
            <person name="Luecker S."/>
            <person name="Lage O.M."/>
            <person name="Pohl T."/>
            <person name="Merkel B.J."/>
            <person name="Hornburger P."/>
            <person name="Mueller R.-W."/>
            <person name="Bruemmer F."/>
            <person name="Labrenz M."/>
            <person name="Spormann A.M."/>
            <person name="Op den Camp H."/>
            <person name="Overmann J."/>
            <person name="Amann R."/>
            <person name="Jetten M.S.M."/>
            <person name="Mascher T."/>
            <person name="Medema M.H."/>
            <person name="Devos D.P."/>
            <person name="Kaster A.-K."/>
            <person name="Ovreas L."/>
            <person name="Rohde M."/>
            <person name="Galperin M.Y."/>
            <person name="Jogler C."/>
        </authorList>
    </citation>
    <scope>NUCLEOTIDE SEQUENCE [LARGE SCALE GENOMIC DNA]</scope>
    <source>
        <strain evidence="1 2">Mal52</strain>
    </source>
</reference>
<evidence type="ECO:0000313" key="1">
    <source>
        <dbReference type="EMBL" id="QDU42079.1"/>
    </source>
</evidence>
<gene>
    <name evidence="1" type="ORF">Mal52_05340</name>
</gene>
<accession>A0A517ZI09</accession>
<proteinExistence type="predicted"/>
<dbReference type="AlphaFoldDB" id="A0A517ZI09"/>